<keyword evidence="3" id="KW-1185">Reference proteome</keyword>
<reference evidence="2" key="1">
    <citation type="submission" date="2023-01" db="EMBL/GenBank/DDBJ databases">
        <title>The diversity of Class Acidimicrobiia in South China Sea sediment environments and the proposal of Iamia marina sp. nov., a novel species of the genus Iamia.</title>
        <authorList>
            <person name="He Y."/>
            <person name="Tian X."/>
        </authorList>
    </citation>
    <scope>NUCLEOTIDE SEQUENCE</scope>
    <source>
        <strain evidence="2">DSM 19957</strain>
    </source>
</reference>
<dbReference type="PANTHER" id="PTHR12110:SF41">
    <property type="entry name" value="INOSOSE DEHYDRATASE"/>
    <property type="match status" value="1"/>
</dbReference>
<dbReference type="InterPro" id="IPR013022">
    <property type="entry name" value="Xyl_isomerase-like_TIM-brl"/>
</dbReference>
<sequence>MTDGPALAVGLCSITLRALPAEEVLAVAARAGVTTIEWGADVHVPPGDVDRARALARRGADLGIDVASYGSYLGAGPLLPDGGEVGAVLDAAEALGTSTVRVWTEVGVTPDAPEADRARVRDLTAALADVAADRGLGLALEHHPGTLTHTAAAGAALLAELDRPDVRTHWQPDPALSPAAAVEELRTVLPHLASVHAFTWGPTGIDDRRPLAEGAELWRPALALATTGPGPRPRPVLLEYVRGDDPDQVVADAATLRRWIDTLPAP</sequence>
<dbReference type="Proteomes" id="UP001216390">
    <property type="component" value="Chromosome"/>
</dbReference>
<dbReference type="RefSeq" id="WP_272737674.1">
    <property type="nucleotide sequence ID" value="NZ_CP116942.1"/>
</dbReference>
<name>A0AAE9Y7U8_9ACTN</name>
<protein>
    <submittedName>
        <fullName evidence="2">TIM barrel protein</fullName>
    </submittedName>
</protein>
<evidence type="ECO:0000313" key="2">
    <source>
        <dbReference type="EMBL" id="WCO68157.1"/>
    </source>
</evidence>
<dbReference type="InterPro" id="IPR036237">
    <property type="entry name" value="Xyl_isomerase-like_sf"/>
</dbReference>
<dbReference type="PANTHER" id="PTHR12110">
    <property type="entry name" value="HYDROXYPYRUVATE ISOMERASE"/>
    <property type="match status" value="1"/>
</dbReference>
<dbReference type="EMBL" id="CP116942">
    <property type="protein sequence ID" value="WCO68157.1"/>
    <property type="molecule type" value="Genomic_DNA"/>
</dbReference>
<dbReference type="KEGG" id="ima:PO878_05390"/>
<dbReference type="Gene3D" id="3.20.20.150">
    <property type="entry name" value="Divalent-metal-dependent TIM barrel enzymes"/>
    <property type="match status" value="1"/>
</dbReference>
<evidence type="ECO:0000313" key="3">
    <source>
        <dbReference type="Proteomes" id="UP001216390"/>
    </source>
</evidence>
<gene>
    <name evidence="2" type="ORF">PO878_05390</name>
</gene>
<dbReference type="SUPFAM" id="SSF51658">
    <property type="entry name" value="Xylose isomerase-like"/>
    <property type="match status" value="1"/>
</dbReference>
<dbReference type="AlphaFoldDB" id="A0AAE9Y7U8"/>
<accession>A0AAE9Y7U8</accession>
<dbReference type="InterPro" id="IPR050312">
    <property type="entry name" value="IolE/XylAMocC-like"/>
</dbReference>
<dbReference type="Pfam" id="PF01261">
    <property type="entry name" value="AP_endonuc_2"/>
    <property type="match status" value="1"/>
</dbReference>
<proteinExistence type="predicted"/>
<evidence type="ECO:0000259" key="1">
    <source>
        <dbReference type="Pfam" id="PF01261"/>
    </source>
</evidence>
<organism evidence="2 3">
    <name type="scientific">Iamia majanohamensis</name>
    <dbReference type="NCBI Taxonomy" id="467976"/>
    <lineage>
        <taxon>Bacteria</taxon>
        <taxon>Bacillati</taxon>
        <taxon>Actinomycetota</taxon>
        <taxon>Acidimicrobiia</taxon>
        <taxon>Acidimicrobiales</taxon>
        <taxon>Iamiaceae</taxon>
        <taxon>Iamia</taxon>
    </lineage>
</organism>
<feature type="domain" description="Xylose isomerase-like TIM barrel" evidence="1">
    <location>
        <begin position="25"/>
        <end position="170"/>
    </location>
</feature>